<dbReference type="KEGG" id="ggr:HKW67_06445"/>
<keyword evidence="1" id="KW-0472">Membrane</keyword>
<protein>
    <submittedName>
        <fullName evidence="3">SH3 domain-containing protein</fullName>
    </submittedName>
</protein>
<dbReference type="InterPro" id="IPR003646">
    <property type="entry name" value="SH3-like_bac-type"/>
</dbReference>
<reference evidence="3 4" key="1">
    <citation type="submission" date="2020-05" db="EMBL/GenBank/DDBJ databases">
        <title>Complete genome sequence of Gemmatimonas greenlandica TET16.</title>
        <authorList>
            <person name="Zeng Y."/>
        </authorList>
    </citation>
    <scope>NUCLEOTIDE SEQUENCE [LARGE SCALE GENOMIC DNA]</scope>
    <source>
        <strain evidence="3 4">TET16</strain>
    </source>
</reference>
<sequence length="741" mass="78528">MRFPATATLRAQPSPTAILDRLQANGTRPIDFHAATFPDTVYVGQQVTYQVAVLLSESARARLRRNPEFLPPELRGLLAYELGTPRRVAPRSYGGGTFEAHVFQRALFAVAPGTLMVPAPQLSYTLPQSSSYFSREERYIVRAESAQLVVKPLPDAGRPQDYTGAVGVLRASVKLDSSTARVGDPLVLTMRVDGTGNVKLLPRPVLEVSWASTVPGTERVSVDTSGAMVRGYKEFDWILTPTQAGSVEVPTLRYSYFDPYRGQYAYAETTPSALSVDDGTLAAAAEGDNVSVVPLRQWRGASTESLAVKLAAWRVPLAALLLLAPLPWLAIVIGGRVGGARRARNAAAEGGAGAAAPRVVSDDDGDHARYTRRTLLGSLAQRLNVSPQELVSRRDVERTVRRRGVTRDTTKALLTLLDALAEQGFSDVPGPVTGRADLTARADALLARIDTEAVTHARAIRSARHAQARFALFVALGGAAVAAAPRTSAAMQVTPTISTPVQATPAPSVPDRGALEATVTRATDLYAQRQYSRAAELFAEAVDARSADADLLANWGAAAWAAGDTVSAVIAWQRAARLEPVAVDLQERLTSLPAGARGGVAEVPMIPVPALVLTSIAAWLLGWSLLAVVRARSRGGDASAWMGFASTAAVFALLLAVGTGAAAAWGFRELDATGVLVVRRPETMRTAPGNDANAMGGVATGDVVRVEDAGDGWLKVLHADGRRGWLPAQRTIPLVSPAVIR</sequence>
<evidence type="ECO:0000256" key="1">
    <source>
        <dbReference type="SAM" id="Phobius"/>
    </source>
</evidence>
<dbReference type="CDD" id="cd00174">
    <property type="entry name" value="SH3"/>
    <property type="match status" value="1"/>
</dbReference>
<dbReference type="PANTHER" id="PTHR40940">
    <property type="entry name" value="PROTEIN BATD-RELATED"/>
    <property type="match status" value="1"/>
</dbReference>
<evidence type="ECO:0000313" key="4">
    <source>
        <dbReference type="Proteomes" id="UP000500938"/>
    </source>
</evidence>
<dbReference type="Pfam" id="PF13584">
    <property type="entry name" value="BatD"/>
    <property type="match status" value="1"/>
</dbReference>
<dbReference type="AlphaFoldDB" id="A0A6M4IMN1"/>
<dbReference type="PROSITE" id="PS51781">
    <property type="entry name" value="SH3B"/>
    <property type="match status" value="1"/>
</dbReference>
<dbReference type="SUPFAM" id="SSF48452">
    <property type="entry name" value="TPR-like"/>
    <property type="match status" value="1"/>
</dbReference>
<name>A0A6M4IMN1_9BACT</name>
<keyword evidence="4" id="KW-1185">Reference proteome</keyword>
<dbReference type="Proteomes" id="UP000500938">
    <property type="component" value="Chromosome"/>
</dbReference>
<dbReference type="EMBL" id="CP053085">
    <property type="protein sequence ID" value="QJR35168.1"/>
    <property type="molecule type" value="Genomic_DNA"/>
</dbReference>
<dbReference type="PANTHER" id="PTHR40940:SF2">
    <property type="entry name" value="BATD"/>
    <property type="match status" value="1"/>
</dbReference>
<evidence type="ECO:0000313" key="3">
    <source>
        <dbReference type="EMBL" id="QJR35168.1"/>
    </source>
</evidence>
<feature type="transmembrane region" description="Helical" evidence="1">
    <location>
        <begin position="468"/>
        <end position="485"/>
    </location>
</feature>
<feature type="transmembrane region" description="Helical" evidence="1">
    <location>
        <begin position="606"/>
        <end position="629"/>
    </location>
</feature>
<keyword evidence="1" id="KW-1133">Transmembrane helix</keyword>
<dbReference type="Gene3D" id="2.30.30.40">
    <property type="entry name" value="SH3 Domains"/>
    <property type="match status" value="1"/>
</dbReference>
<keyword evidence="1" id="KW-0812">Transmembrane</keyword>
<dbReference type="Gene3D" id="1.25.40.10">
    <property type="entry name" value="Tetratricopeptide repeat domain"/>
    <property type="match status" value="1"/>
</dbReference>
<dbReference type="InterPro" id="IPR025738">
    <property type="entry name" value="BatD"/>
</dbReference>
<feature type="transmembrane region" description="Helical" evidence="1">
    <location>
        <begin position="311"/>
        <end position="334"/>
    </location>
</feature>
<dbReference type="InterPro" id="IPR011990">
    <property type="entry name" value="TPR-like_helical_dom_sf"/>
</dbReference>
<evidence type="ECO:0000259" key="2">
    <source>
        <dbReference type="PROSITE" id="PS51781"/>
    </source>
</evidence>
<accession>A0A6M4IMN1</accession>
<dbReference type="Pfam" id="PF08239">
    <property type="entry name" value="SH3_3"/>
    <property type="match status" value="1"/>
</dbReference>
<feature type="domain" description="SH3b" evidence="2">
    <location>
        <begin position="672"/>
        <end position="735"/>
    </location>
</feature>
<feature type="transmembrane region" description="Helical" evidence="1">
    <location>
        <begin position="641"/>
        <end position="667"/>
    </location>
</feature>
<proteinExistence type="predicted"/>
<organism evidence="3 4">
    <name type="scientific">Gemmatimonas groenlandica</name>
    <dbReference type="NCBI Taxonomy" id="2732249"/>
    <lineage>
        <taxon>Bacteria</taxon>
        <taxon>Pseudomonadati</taxon>
        <taxon>Gemmatimonadota</taxon>
        <taxon>Gemmatimonadia</taxon>
        <taxon>Gemmatimonadales</taxon>
        <taxon>Gemmatimonadaceae</taxon>
        <taxon>Gemmatimonas</taxon>
    </lineage>
</organism>
<gene>
    <name evidence="3" type="ORF">HKW67_06445</name>
</gene>